<comment type="caution">
    <text evidence="1">The sequence shown here is derived from an EMBL/GenBank/DDBJ whole genome shotgun (WGS) entry which is preliminary data.</text>
</comment>
<dbReference type="AlphaFoldDB" id="A0A212EX90"/>
<protein>
    <submittedName>
        <fullName evidence="1">Uncharacterized protein</fullName>
    </submittedName>
</protein>
<sequence>RYDVWLTSQRKCIMQWNNWHLANEWPMRMCQQ</sequence>
<evidence type="ECO:0000313" key="2">
    <source>
        <dbReference type="Proteomes" id="UP000007151"/>
    </source>
</evidence>
<accession>A0A212EX90</accession>
<reference evidence="1 2" key="1">
    <citation type="journal article" date="2011" name="Cell">
        <title>The monarch butterfly genome yields insights into long-distance migration.</title>
        <authorList>
            <person name="Zhan S."/>
            <person name="Merlin C."/>
            <person name="Boore J.L."/>
            <person name="Reppert S.M."/>
        </authorList>
    </citation>
    <scope>NUCLEOTIDE SEQUENCE [LARGE SCALE GENOMIC DNA]</scope>
    <source>
        <strain evidence="1">F-2</strain>
    </source>
</reference>
<evidence type="ECO:0000313" key="1">
    <source>
        <dbReference type="EMBL" id="OWR46054.1"/>
    </source>
</evidence>
<feature type="non-terminal residue" evidence="1">
    <location>
        <position position="1"/>
    </location>
</feature>
<dbReference type="Proteomes" id="UP000007151">
    <property type="component" value="Unassembled WGS sequence"/>
</dbReference>
<proteinExistence type="predicted"/>
<dbReference type="InParanoid" id="A0A212EX90"/>
<dbReference type="KEGG" id="dpl:KGM_210776B"/>
<gene>
    <name evidence="1" type="ORF">KGM_210776B</name>
</gene>
<name>A0A212EX90_DANPL</name>
<organism evidence="1 2">
    <name type="scientific">Danaus plexippus plexippus</name>
    <dbReference type="NCBI Taxonomy" id="278856"/>
    <lineage>
        <taxon>Eukaryota</taxon>
        <taxon>Metazoa</taxon>
        <taxon>Ecdysozoa</taxon>
        <taxon>Arthropoda</taxon>
        <taxon>Hexapoda</taxon>
        <taxon>Insecta</taxon>
        <taxon>Pterygota</taxon>
        <taxon>Neoptera</taxon>
        <taxon>Endopterygota</taxon>
        <taxon>Lepidoptera</taxon>
        <taxon>Glossata</taxon>
        <taxon>Ditrysia</taxon>
        <taxon>Papilionoidea</taxon>
        <taxon>Nymphalidae</taxon>
        <taxon>Danainae</taxon>
        <taxon>Danaini</taxon>
        <taxon>Danaina</taxon>
        <taxon>Danaus</taxon>
        <taxon>Danaus</taxon>
    </lineage>
</organism>
<keyword evidence="2" id="KW-1185">Reference proteome</keyword>
<dbReference type="EMBL" id="AGBW02011837">
    <property type="protein sequence ID" value="OWR46054.1"/>
    <property type="molecule type" value="Genomic_DNA"/>
</dbReference>